<dbReference type="GO" id="GO:0061133">
    <property type="term" value="F:endopeptidase activator activity"/>
    <property type="evidence" value="ECO:0007669"/>
    <property type="project" value="TreeGrafter"/>
</dbReference>
<name>A0A6U3X8L2_9STRA</name>
<feature type="region of interest" description="Disordered" evidence="6">
    <location>
        <begin position="214"/>
        <end position="246"/>
    </location>
</feature>
<proteinExistence type="predicted"/>
<dbReference type="GO" id="GO:0070628">
    <property type="term" value="F:proteasome binding"/>
    <property type="evidence" value="ECO:0007669"/>
    <property type="project" value="TreeGrafter"/>
</dbReference>
<evidence type="ECO:0000256" key="6">
    <source>
        <dbReference type="SAM" id="MobiDB-lite"/>
    </source>
</evidence>
<dbReference type="PROSITE" id="PS51917">
    <property type="entry name" value="PRU"/>
    <property type="match status" value="1"/>
</dbReference>
<evidence type="ECO:0000256" key="5">
    <source>
        <dbReference type="ARBA" id="ARBA00023242"/>
    </source>
</evidence>
<dbReference type="InterPro" id="IPR038108">
    <property type="entry name" value="RPN13_DEUBAD_sf"/>
</dbReference>
<evidence type="ECO:0000256" key="1">
    <source>
        <dbReference type="ARBA" id="ARBA00004123"/>
    </source>
</evidence>
<dbReference type="GO" id="GO:0005737">
    <property type="term" value="C:cytoplasm"/>
    <property type="evidence" value="ECO:0007669"/>
    <property type="project" value="UniProtKB-SubCell"/>
</dbReference>
<evidence type="ECO:0000313" key="9">
    <source>
        <dbReference type="EMBL" id="CAD9464413.1"/>
    </source>
</evidence>
<evidence type="ECO:0000259" key="7">
    <source>
        <dbReference type="PROSITE" id="PS51916"/>
    </source>
</evidence>
<dbReference type="GO" id="GO:0008541">
    <property type="term" value="C:proteasome regulatory particle, lid subcomplex"/>
    <property type="evidence" value="ECO:0007669"/>
    <property type="project" value="TreeGrafter"/>
</dbReference>
<keyword evidence="3" id="KW-0963">Cytoplasm</keyword>
<dbReference type="Pfam" id="PF16550">
    <property type="entry name" value="RPN13_C"/>
    <property type="match status" value="1"/>
</dbReference>
<accession>A0A6U3X8L2</accession>
<feature type="domain" description="Pru" evidence="8">
    <location>
        <begin position="18"/>
        <end position="142"/>
    </location>
</feature>
<feature type="compositionally biased region" description="Low complexity" evidence="6">
    <location>
        <begin position="169"/>
        <end position="196"/>
    </location>
</feature>
<dbReference type="PANTHER" id="PTHR12225">
    <property type="entry name" value="ADHESION REGULATING MOLECULE 1 110 KDA CELL MEMBRANE GLYCOPROTEIN"/>
    <property type="match status" value="1"/>
</dbReference>
<protein>
    <submittedName>
        <fullName evidence="9">Uncharacterized protein</fullName>
    </submittedName>
</protein>
<gene>
    <name evidence="9" type="ORF">DSPE1174_LOCUS25681</name>
    <name evidence="10" type="ORF">DSPE1174_LOCUS25682</name>
</gene>
<dbReference type="EMBL" id="HBGS01049317">
    <property type="protein sequence ID" value="CAD9464414.1"/>
    <property type="molecule type" value="Transcribed_RNA"/>
</dbReference>
<evidence type="ECO:0000256" key="4">
    <source>
        <dbReference type="ARBA" id="ARBA00022942"/>
    </source>
</evidence>
<dbReference type="Gene3D" id="2.30.29.70">
    <property type="entry name" value="Proteasomal ubiquitin receptor Rpn13/ADRM1"/>
    <property type="match status" value="1"/>
</dbReference>
<evidence type="ECO:0000259" key="8">
    <source>
        <dbReference type="PROSITE" id="PS51917"/>
    </source>
</evidence>
<dbReference type="PANTHER" id="PTHR12225:SF0">
    <property type="entry name" value="PROTEASOMAL UBIQUITIN RECEPTOR ADRM1"/>
    <property type="match status" value="1"/>
</dbReference>
<dbReference type="AlphaFoldDB" id="A0A6U3X8L2"/>
<reference evidence="9" key="1">
    <citation type="submission" date="2021-01" db="EMBL/GenBank/DDBJ databases">
        <authorList>
            <person name="Corre E."/>
            <person name="Pelletier E."/>
            <person name="Niang G."/>
            <person name="Scheremetjew M."/>
            <person name="Finn R."/>
            <person name="Kale V."/>
            <person name="Holt S."/>
            <person name="Cochrane G."/>
            <person name="Meng A."/>
            <person name="Brown T."/>
            <person name="Cohen L."/>
        </authorList>
    </citation>
    <scope>NUCLEOTIDE SEQUENCE</scope>
    <source>
        <strain evidence="9">CCMP1381</strain>
    </source>
</reference>
<dbReference type="InterPro" id="IPR032368">
    <property type="entry name" value="RPN13_DEUBAD"/>
</dbReference>
<dbReference type="InterPro" id="IPR044868">
    <property type="entry name" value="Rpn13/ADRM1_Pru"/>
</dbReference>
<comment type="subcellular location">
    <subcellularLocation>
        <location evidence="2">Cytoplasm</location>
    </subcellularLocation>
    <subcellularLocation>
        <location evidence="1">Nucleus</location>
    </subcellularLocation>
</comment>
<evidence type="ECO:0000256" key="2">
    <source>
        <dbReference type="ARBA" id="ARBA00004496"/>
    </source>
</evidence>
<evidence type="ECO:0000256" key="3">
    <source>
        <dbReference type="ARBA" id="ARBA00022490"/>
    </source>
</evidence>
<feature type="domain" description="DEUBAD" evidence="7">
    <location>
        <begin position="262"/>
        <end position="376"/>
    </location>
</feature>
<dbReference type="GO" id="GO:0005634">
    <property type="term" value="C:nucleus"/>
    <property type="evidence" value="ECO:0007669"/>
    <property type="project" value="UniProtKB-SubCell"/>
</dbReference>
<dbReference type="Gene3D" id="1.10.2020.20">
    <property type="match status" value="1"/>
</dbReference>
<sequence>MQNMASLLQGFGGGAFGNPAEPIVKMKVGKMEAANIPDKPGKFMITPVPAKGQLQLMKDEQNPGILMFQWKDRVLNSMDLNLTLFPGDARLIKVNTGKEGDRVYMLQFTSDRNKRFFFWCQDKDDSKDVELVTKINETMNNPQSAQADSASGNSQQAEMLQMLNLAGAGPTTETTEASGSTESAAPVAAAPSSTASRQQGQLSSEYLQSMLQNLGNAPGSATSTSSTSAANTSNATASNAATGQGGSLTTADIAAAMRLAQGMAPRAAPVPLQEIATSDEIMRTGILEDEAIQQRLIALLPEGLQTPGELHASIHSPQFQQTLTALTSALGSEQYNSIFANFGLDASAGAEALNRGDVIEAFIAALEAQRDEDTGNSSTDGKTPE</sequence>
<dbReference type="PROSITE" id="PS51916">
    <property type="entry name" value="DEUBAD"/>
    <property type="match status" value="1"/>
</dbReference>
<dbReference type="EMBL" id="HBGS01049316">
    <property type="protein sequence ID" value="CAD9464413.1"/>
    <property type="molecule type" value="Transcribed_RNA"/>
</dbReference>
<dbReference type="InterPro" id="IPR006773">
    <property type="entry name" value="Rpn13/ADRM1"/>
</dbReference>
<dbReference type="InterPro" id="IPR038633">
    <property type="entry name" value="Rpn13/ADRM1_Pru_sf"/>
</dbReference>
<keyword evidence="4" id="KW-0647">Proteasome</keyword>
<organism evidence="9">
    <name type="scientific">Octactis speculum</name>
    <dbReference type="NCBI Taxonomy" id="3111310"/>
    <lineage>
        <taxon>Eukaryota</taxon>
        <taxon>Sar</taxon>
        <taxon>Stramenopiles</taxon>
        <taxon>Ochrophyta</taxon>
        <taxon>Dictyochophyceae</taxon>
        <taxon>Dictyochales</taxon>
        <taxon>Dictyochaceae</taxon>
        <taxon>Octactis</taxon>
    </lineage>
</organism>
<dbReference type="Pfam" id="PF04683">
    <property type="entry name" value="Rpn13_ADRM1_Pru"/>
    <property type="match status" value="1"/>
</dbReference>
<keyword evidence="5" id="KW-0539">Nucleus</keyword>
<feature type="region of interest" description="Disordered" evidence="6">
    <location>
        <begin position="169"/>
        <end position="201"/>
    </location>
</feature>
<feature type="compositionally biased region" description="Low complexity" evidence="6">
    <location>
        <begin position="220"/>
        <end position="242"/>
    </location>
</feature>
<dbReference type="InterPro" id="IPR044867">
    <property type="entry name" value="DEUBAD_dom"/>
</dbReference>
<evidence type="ECO:0000313" key="10">
    <source>
        <dbReference type="EMBL" id="CAD9464414.1"/>
    </source>
</evidence>